<dbReference type="InParanoid" id="A0A803XM40"/>
<evidence type="ECO:0000313" key="5">
    <source>
        <dbReference type="Proteomes" id="UP000001645"/>
    </source>
</evidence>
<reference evidence="4" key="2">
    <citation type="submission" date="2025-08" db="UniProtKB">
        <authorList>
            <consortium name="Ensembl"/>
        </authorList>
    </citation>
    <scope>IDENTIFICATION</scope>
</reference>
<keyword evidence="5" id="KW-1185">Reference proteome</keyword>
<dbReference type="InterPro" id="IPR000795">
    <property type="entry name" value="T_Tr_GTP-bd_dom"/>
</dbReference>
<dbReference type="SUPFAM" id="SSF52540">
    <property type="entry name" value="P-loop containing nucleoside triphosphate hydrolases"/>
    <property type="match status" value="1"/>
</dbReference>
<dbReference type="AlphaFoldDB" id="A0A803XM40"/>
<dbReference type="InterPro" id="IPR027417">
    <property type="entry name" value="P-loop_NTPase"/>
</dbReference>
<dbReference type="GO" id="GO:0003924">
    <property type="term" value="F:GTPase activity"/>
    <property type="evidence" value="ECO:0007669"/>
    <property type="project" value="InterPro"/>
</dbReference>
<keyword evidence="1" id="KW-0547">Nucleotide-binding</keyword>
<proteinExistence type="predicted"/>
<dbReference type="Pfam" id="PF00009">
    <property type="entry name" value="GTP_EFTU"/>
    <property type="match status" value="1"/>
</dbReference>
<feature type="domain" description="Tr-type G" evidence="3">
    <location>
        <begin position="7"/>
        <end position="61"/>
    </location>
</feature>
<reference evidence="4" key="3">
    <citation type="submission" date="2025-09" db="UniProtKB">
        <authorList>
            <consortium name="Ensembl"/>
        </authorList>
    </citation>
    <scope>IDENTIFICATION</scope>
</reference>
<evidence type="ECO:0000259" key="3">
    <source>
        <dbReference type="Pfam" id="PF00009"/>
    </source>
</evidence>
<accession>A0A803XM40</accession>
<evidence type="ECO:0000256" key="1">
    <source>
        <dbReference type="ARBA" id="ARBA00022741"/>
    </source>
</evidence>
<dbReference type="Ensembl" id="ENSMGAT00000026838.1">
    <property type="protein sequence ID" value="ENSMGAP00000020586.1"/>
    <property type="gene ID" value="ENSMGAG00000019384.1"/>
</dbReference>
<dbReference type="InterPro" id="IPR050100">
    <property type="entry name" value="TRAFAC_GTPase_members"/>
</dbReference>
<name>A0A803XM40_MELGA</name>
<organism evidence="4 5">
    <name type="scientific">Meleagris gallopavo</name>
    <name type="common">Wild turkey</name>
    <dbReference type="NCBI Taxonomy" id="9103"/>
    <lineage>
        <taxon>Eukaryota</taxon>
        <taxon>Metazoa</taxon>
        <taxon>Chordata</taxon>
        <taxon>Craniata</taxon>
        <taxon>Vertebrata</taxon>
        <taxon>Euteleostomi</taxon>
        <taxon>Archelosauria</taxon>
        <taxon>Archosauria</taxon>
        <taxon>Dinosauria</taxon>
        <taxon>Saurischia</taxon>
        <taxon>Theropoda</taxon>
        <taxon>Coelurosauria</taxon>
        <taxon>Aves</taxon>
        <taxon>Neognathae</taxon>
        <taxon>Galloanserae</taxon>
        <taxon>Galliformes</taxon>
        <taxon>Phasianidae</taxon>
        <taxon>Meleagridinae</taxon>
        <taxon>Meleagris</taxon>
    </lineage>
</organism>
<dbReference type="Proteomes" id="UP000001645">
    <property type="component" value="Chromosome 2"/>
</dbReference>
<dbReference type="GO" id="GO:0005525">
    <property type="term" value="F:GTP binding"/>
    <property type="evidence" value="ECO:0007669"/>
    <property type="project" value="UniProtKB-KW"/>
</dbReference>
<evidence type="ECO:0000313" key="4">
    <source>
        <dbReference type="Ensembl" id="ENSMGAP00000020586.1"/>
    </source>
</evidence>
<evidence type="ECO:0000256" key="2">
    <source>
        <dbReference type="ARBA" id="ARBA00023134"/>
    </source>
</evidence>
<dbReference type="Gene3D" id="3.40.50.300">
    <property type="entry name" value="P-loop containing nucleotide triphosphate hydrolases"/>
    <property type="match status" value="1"/>
</dbReference>
<reference evidence="4 5" key="1">
    <citation type="journal article" date="2010" name="PLoS Biol.">
        <title>Multi-platform next-generation sequencing of the domestic turkey (Meleagris gallopavo): genome assembly and analysis.</title>
        <authorList>
            <person name="Dalloul R.A."/>
            <person name="Long J.A."/>
            <person name="Zimin A.V."/>
            <person name="Aslam L."/>
            <person name="Beal K."/>
            <person name="Blomberg L.A."/>
            <person name="Bouffard P."/>
            <person name="Burt D.W."/>
            <person name="Crasta O."/>
            <person name="Crooijmans R.P."/>
            <person name="Cooper K."/>
            <person name="Coulombe R.A."/>
            <person name="De S."/>
            <person name="Delany M.E."/>
            <person name="Dodgson J.B."/>
            <person name="Dong J.J."/>
            <person name="Evans C."/>
            <person name="Frederickson K.M."/>
            <person name="Flicek P."/>
            <person name="Florea L."/>
            <person name="Folkerts O."/>
            <person name="Groenen M.A."/>
            <person name="Harkins T.T."/>
            <person name="Herrero J."/>
            <person name="Hoffmann S."/>
            <person name="Megens H.J."/>
            <person name="Jiang A."/>
            <person name="de Jong P."/>
            <person name="Kaiser P."/>
            <person name="Kim H."/>
            <person name="Kim K.W."/>
            <person name="Kim S."/>
            <person name="Langenberger D."/>
            <person name="Lee M.K."/>
            <person name="Lee T."/>
            <person name="Mane S."/>
            <person name="Marcais G."/>
            <person name="Marz M."/>
            <person name="McElroy A.P."/>
            <person name="Modise T."/>
            <person name="Nefedov M."/>
            <person name="Notredame C."/>
            <person name="Paton I.R."/>
            <person name="Payne W.S."/>
            <person name="Pertea G."/>
            <person name="Prickett D."/>
            <person name="Puiu D."/>
            <person name="Qioa D."/>
            <person name="Raineri E."/>
            <person name="Ruffier M."/>
            <person name="Salzberg S.L."/>
            <person name="Schatz M.C."/>
            <person name="Scheuring C."/>
            <person name="Schmidt C.J."/>
            <person name="Schroeder S."/>
            <person name="Searle S.M."/>
            <person name="Smith E.J."/>
            <person name="Smith J."/>
            <person name="Sonstegard T.S."/>
            <person name="Stadler P.F."/>
            <person name="Tafer H."/>
            <person name="Tu Z.J."/>
            <person name="Van Tassell C.P."/>
            <person name="Vilella A.J."/>
            <person name="Williams K.P."/>
            <person name="Yorke J.A."/>
            <person name="Zhang L."/>
            <person name="Zhang H.B."/>
            <person name="Zhang X."/>
            <person name="Zhang Y."/>
            <person name="Reed K.M."/>
        </authorList>
    </citation>
    <scope>NUCLEOTIDE SEQUENCE [LARGE SCALE GENOMIC DNA]</scope>
</reference>
<protein>
    <recommendedName>
        <fullName evidence="3">Tr-type G domain-containing protein</fullName>
    </recommendedName>
</protein>
<sequence>MITEENGHVDAGKSTLMGHLLYLLGNVNKRTMHKYEQESKKAGKASFAYAWVLDETGEERESSRLNCLYERESEQ</sequence>
<keyword evidence="2" id="KW-0342">GTP-binding</keyword>
<dbReference type="GeneTree" id="ENSGT00960000192128"/>
<dbReference type="PANTHER" id="PTHR23115">
    <property type="entry name" value="TRANSLATION FACTOR"/>
    <property type="match status" value="1"/>
</dbReference>